<dbReference type="GO" id="GO:0030674">
    <property type="term" value="F:protein-macromolecule adaptor activity"/>
    <property type="evidence" value="ECO:0007669"/>
    <property type="project" value="TreeGrafter"/>
</dbReference>
<dbReference type="GO" id="GO:0005829">
    <property type="term" value="C:cytosol"/>
    <property type="evidence" value="ECO:0007669"/>
    <property type="project" value="TreeGrafter"/>
</dbReference>
<gene>
    <name evidence="3" type="primary">KAFR0C04450</name>
    <name evidence="3" type="ORF">KAFR_0C04450</name>
</gene>
<dbReference type="AlphaFoldDB" id="H2AST6"/>
<dbReference type="InterPro" id="IPR011021">
    <property type="entry name" value="Arrestin-like_N"/>
</dbReference>
<sequence>MFSNHTKQSYKPLLFELRIHGTDNDVILIKGSSEAAPSVLLSGTIMLSIAEPIQIKNLYLKLLGRMKINLPIDEELSINTNGSKQIMLDKYFYQYTWDDFTIENYLNGLYDNYDNNNSISGNKLGKAKSTTSLITLKSGKSPKRKYHTLLKGNYEFPFSAILPGNMFESVEISDNASITYYLEAIIERSKGASDLYCRKYIRFLRTLAPDSVELSETVNVTDRWPNKVEYSISTSSKAAALGSTVPINIMLVPLLKGLSLHKVRIKLLETLQFEYQGMKSKQERIITKLKLVDPELELTRLVDDQKFQEKWEVTIPFEIPSSLSEGTPDCDIPHRIRVQHKIKISIYLRNEDRHISELRASLNVVLFVSPFVVLRAKNLDKLTPSQRLLSGHTTYTDNKKKSHDGEEDEVIFIKTSSQVGLANVMNNSVSSGAVTRLMTPPDYEKHIFDRIWTVAEDAAVISRTPSPAPFSDKNTPNTNIVGVRSRRAATFSSAYKSVSEANSDIGVRRKQLEIKDLKAPVGISSSNGIISTSPRYRKTSSFTNKNLLTVPGLNTIPTYESAVASINIDEVLPPIYCFDEDETPDDETLEIPRYNTPTSFGSENESIQTPPFALNRAFSHNSLAVAELSKEDSPARTHSQLKIHLTDQALKNIRPHPSDARRKRSSSNVMASVFPFRRSPK</sequence>
<dbReference type="GeneID" id="13885355"/>
<dbReference type="RefSeq" id="XP_003956571.1">
    <property type="nucleotide sequence ID" value="XM_003956522.1"/>
</dbReference>
<dbReference type="GO" id="GO:0070086">
    <property type="term" value="P:ubiquitin-dependent endocytosis"/>
    <property type="evidence" value="ECO:0007669"/>
    <property type="project" value="TreeGrafter"/>
</dbReference>
<dbReference type="PANTHER" id="PTHR11188">
    <property type="entry name" value="ARRESTIN DOMAIN CONTAINING PROTEIN"/>
    <property type="match status" value="1"/>
</dbReference>
<dbReference type="KEGG" id="kaf:KAFR_0C04450"/>
<protein>
    <recommendedName>
        <fullName evidence="2">Arrestin C-terminal-like domain-containing protein</fullName>
    </recommendedName>
</protein>
<dbReference type="InParanoid" id="H2AST6"/>
<dbReference type="InterPro" id="IPR050357">
    <property type="entry name" value="Arrestin_domain-protein"/>
</dbReference>
<dbReference type="OrthoDB" id="2333384at2759"/>
<accession>H2AST6</accession>
<dbReference type="PANTHER" id="PTHR11188:SF17">
    <property type="entry name" value="FI21816P1"/>
    <property type="match status" value="1"/>
</dbReference>
<dbReference type="eggNOG" id="KOG3780">
    <property type="taxonomic scope" value="Eukaryota"/>
</dbReference>
<dbReference type="GO" id="GO:0031625">
    <property type="term" value="F:ubiquitin protein ligase binding"/>
    <property type="evidence" value="ECO:0007669"/>
    <property type="project" value="TreeGrafter"/>
</dbReference>
<dbReference type="Proteomes" id="UP000005220">
    <property type="component" value="Chromosome 3"/>
</dbReference>
<evidence type="ECO:0000259" key="2">
    <source>
        <dbReference type="SMART" id="SM01017"/>
    </source>
</evidence>
<evidence type="ECO:0000313" key="3">
    <source>
        <dbReference type="EMBL" id="CCF57436.1"/>
    </source>
</evidence>
<proteinExistence type="predicted"/>
<dbReference type="InterPro" id="IPR014752">
    <property type="entry name" value="Arrestin-like_C"/>
</dbReference>
<keyword evidence="4" id="KW-1185">Reference proteome</keyword>
<dbReference type="Gene3D" id="2.60.40.640">
    <property type="match status" value="1"/>
</dbReference>
<reference evidence="3 4" key="1">
    <citation type="journal article" date="2011" name="Proc. Natl. Acad. Sci. U.S.A.">
        <title>Evolutionary erosion of yeast sex chromosomes by mating-type switching accidents.</title>
        <authorList>
            <person name="Gordon J.L."/>
            <person name="Armisen D."/>
            <person name="Proux-Wera E."/>
            <person name="Oheigeartaigh S.S."/>
            <person name="Byrne K.P."/>
            <person name="Wolfe K.H."/>
        </authorList>
    </citation>
    <scope>NUCLEOTIDE SEQUENCE [LARGE SCALE GENOMIC DNA]</scope>
    <source>
        <strain evidence="4">ATCC 22294 / BCRC 22015 / CBS 2517 / CECT 1963 / NBRC 1671 / NRRL Y-8276</strain>
    </source>
</reference>
<dbReference type="GO" id="GO:0005886">
    <property type="term" value="C:plasma membrane"/>
    <property type="evidence" value="ECO:0007669"/>
    <property type="project" value="TreeGrafter"/>
</dbReference>
<dbReference type="Pfam" id="PF02752">
    <property type="entry name" value="Arrestin_C"/>
    <property type="match status" value="1"/>
</dbReference>
<dbReference type="InterPro" id="IPR011022">
    <property type="entry name" value="Arrestin_C-like"/>
</dbReference>
<name>H2AST6_KAZAF</name>
<feature type="region of interest" description="Disordered" evidence="1">
    <location>
        <begin position="650"/>
        <end position="681"/>
    </location>
</feature>
<dbReference type="EMBL" id="HE650823">
    <property type="protein sequence ID" value="CCF57436.1"/>
    <property type="molecule type" value="Genomic_DNA"/>
</dbReference>
<feature type="domain" description="Arrestin C-terminal-like" evidence="2">
    <location>
        <begin position="224"/>
        <end position="371"/>
    </location>
</feature>
<dbReference type="SMART" id="SM01017">
    <property type="entry name" value="Arrestin_C"/>
    <property type="match status" value="1"/>
</dbReference>
<evidence type="ECO:0000256" key="1">
    <source>
        <dbReference type="SAM" id="MobiDB-lite"/>
    </source>
</evidence>
<dbReference type="HOGENOM" id="CLU_018982_1_1_1"/>
<evidence type="ECO:0000313" key="4">
    <source>
        <dbReference type="Proteomes" id="UP000005220"/>
    </source>
</evidence>
<organism evidence="3 4">
    <name type="scientific">Kazachstania africana (strain ATCC 22294 / BCRC 22015 / CBS 2517 / CECT 1963 / NBRC 1671 / NRRL Y-8276)</name>
    <name type="common">Yeast</name>
    <name type="synonym">Kluyveromyces africanus</name>
    <dbReference type="NCBI Taxonomy" id="1071382"/>
    <lineage>
        <taxon>Eukaryota</taxon>
        <taxon>Fungi</taxon>
        <taxon>Dikarya</taxon>
        <taxon>Ascomycota</taxon>
        <taxon>Saccharomycotina</taxon>
        <taxon>Saccharomycetes</taxon>
        <taxon>Saccharomycetales</taxon>
        <taxon>Saccharomycetaceae</taxon>
        <taxon>Kazachstania</taxon>
    </lineage>
</organism>
<dbReference type="Pfam" id="PF00339">
    <property type="entry name" value="Arrestin_N"/>
    <property type="match status" value="1"/>
</dbReference>